<keyword evidence="2 5" id="KW-0812">Transmembrane</keyword>
<keyword evidence="5" id="KW-0808">Transferase</keyword>
<keyword evidence="5" id="KW-0949">S-adenosyl-L-methionine</keyword>
<evidence type="ECO:0000313" key="6">
    <source>
        <dbReference type="EMBL" id="GBE85772.1"/>
    </source>
</evidence>
<dbReference type="AlphaFoldDB" id="A0A401GU74"/>
<organism evidence="6 7">
    <name type="scientific">Sparassis crispa</name>
    <dbReference type="NCBI Taxonomy" id="139825"/>
    <lineage>
        <taxon>Eukaryota</taxon>
        <taxon>Fungi</taxon>
        <taxon>Dikarya</taxon>
        <taxon>Basidiomycota</taxon>
        <taxon>Agaricomycotina</taxon>
        <taxon>Agaricomycetes</taxon>
        <taxon>Polyporales</taxon>
        <taxon>Sparassidaceae</taxon>
        <taxon>Sparassis</taxon>
    </lineage>
</organism>
<dbReference type="PANTHER" id="PTHR43847">
    <property type="entry name" value="BLL3993 PROTEIN"/>
    <property type="match status" value="1"/>
</dbReference>
<evidence type="ECO:0000256" key="3">
    <source>
        <dbReference type="ARBA" id="ARBA00022989"/>
    </source>
</evidence>
<sequence length="287" mass="32179">MQELRSALNYPSAKVKVGQALAFTDLRRVDTARTIHKQWGRVADHDHIPSVVPPSIPLLASNALLTYTALTPPNPPPKSSELSKYEEPDVISRGRFNWLLRYCTRPMALAKALAEVAVIVAKQYPSTLSDSVLSLLLPSSTGSGVQTTKMFLAGWVFICAGGLLRLWCYRALGRFFTYQLSVKHEHQLITVGPYAIVRHPSYTGMIMLAIGNFLWANESGSWWANFGSFGTVLRGTCIAIWATYWTVVAPLVVSRLGKEDRILKKEFGNQWEEWSRSTPYKLVPFIY</sequence>
<feature type="transmembrane region" description="Helical" evidence="5">
    <location>
        <begin position="150"/>
        <end position="168"/>
    </location>
</feature>
<dbReference type="InParanoid" id="A0A401GU74"/>
<dbReference type="Pfam" id="PF04140">
    <property type="entry name" value="ICMT"/>
    <property type="match status" value="1"/>
</dbReference>
<evidence type="ECO:0000256" key="5">
    <source>
        <dbReference type="RuleBase" id="RU362022"/>
    </source>
</evidence>
<keyword evidence="5" id="KW-0256">Endoplasmic reticulum</keyword>
<proteinExistence type="inferred from homology"/>
<dbReference type="Gene3D" id="1.20.120.1630">
    <property type="match status" value="1"/>
</dbReference>
<comment type="caution">
    <text evidence="6">The sequence shown here is derived from an EMBL/GenBank/DDBJ whole genome shotgun (WGS) entry which is preliminary data.</text>
</comment>
<keyword evidence="5" id="KW-0489">Methyltransferase</keyword>
<dbReference type="RefSeq" id="XP_027616685.1">
    <property type="nucleotide sequence ID" value="XM_027760884.1"/>
</dbReference>
<accession>A0A401GU74</accession>
<dbReference type="InterPro" id="IPR052527">
    <property type="entry name" value="Metal_cation-efflux_comp"/>
</dbReference>
<dbReference type="GO" id="GO:0004671">
    <property type="term" value="F:protein C-terminal S-isoprenylcysteine carboxyl O-methyltransferase activity"/>
    <property type="evidence" value="ECO:0007669"/>
    <property type="project" value="UniProtKB-EC"/>
</dbReference>
<feature type="transmembrane region" description="Helical" evidence="5">
    <location>
        <begin position="188"/>
        <end position="211"/>
    </location>
</feature>
<comment type="subcellular location">
    <subcellularLocation>
        <location evidence="5">Endoplasmic reticulum membrane</location>
        <topology evidence="5">Multi-pass membrane protein</topology>
    </subcellularLocation>
    <subcellularLocation>
        <location evidence="1">Membrane</location>
        <topology evidence="1">Multi-pass membrane protein</topology>
    </subcellularLocation>
</comment>
<comment type="catalytic activity">
    <reaction evidence="5">
        <text>[protein]-C-terminal S-[(2E,6E)-farnesyl]-L-cysteine + S-adenosyl-L-methionine = [protein]-C-terminal S-[(2E,6E)-farnesyl]-L-cysteine methyl ester + S-adenosyl-L-homocysteine</text>
        <dbReference type="Rhea" id="RHEA:21672"/>
        <dbReference type="Rhea" id="RHEA-COMP:12125"/>
        <dbReference type="Rhea" id="RHEA-COMP:12126"/>
        <dbReference type="ChEBI" id="CHEBI:57856"/>
        <dbReference type="ChEBI" id="CHEBI:59789"/>
        <dbReference type="ChEBI" id="CHEBI:90510"/>
        <dbReference type="ChEBI" id="CHEBI:90511"/>
        <dbReference type="EC" id="2.1.1.100"/>
    </reaction>
</comment>
<dbReference type="GeneID" id="38782689"/>
<comment type="similarity">
    <text evidence="5">Belongs to the class VI-like SAM-binding methyltransferase superfamily. Isoprenylcysteine carboxyl methyltransferase family.</text>
</comment>
<dbReference type="InterPro" id="IPR007269">
    <property type="entry name" value="ICMT_MeTrfase"/>
</dbReference>
<keyword evidence="3 5" id="KW-1133">Transmembrane helix</keyword>
<dbReference type="Proteomes" id="UP000287166">
    <property type="component" value="Unassembled WGS sequence"/>
</dbReference>
<evidence type="ECO:0000256" key="1">
    <source>
        <dbReference type="ARBA" id="ARBA00004141"/>
    </source>
</evidence>
<dbReference type="EC" id="2.1.1.100" evidence="5"/>
<comment type="caution">
    <text evidence="5">Lacks conserved residue(s) required for the propagation of feature annotation.</text>
</comment>
<gene>
    <name evidence="6" type="ORF">SCP_0802940</name>
</gene>
<dbReference type="GO" id="GO:0005789">
    <property type="term" value="C:endoplasmic reticulum membrane"/>
    <property type="evidence" value="ECO:0007669"/>
    <property type="project" value="UniProtKB-SubCell"/>
</dbReference>
<name>A0A401GU74_9APHY</name>
<evidence type="ECO:0000256" key="4">
    <source>
        <dbReference type="ARBA" id="ARBA00023136"/>
    </source>
</evidence>
<evidence type="ECO:0000256" key="2">
    <source>
        <dbReference type="ARBA" id="ARBA00022692"/>
    </source>
</evidence>
<keyword evidence="7" id="KW-1185">Reference proteome</keyword>
<keyword evidence="4 5" id="KW-0472">Membrane</keyword>
<feature type="transmembrane region" description="Helical" evidence="5">
    <location>
        <begin position="231"/>
        <end position="253"/>
    </location>
</feature>
<dbReference type="GO" id="GO:0032259">
    <property type="term" value="P:methylation"/>
    <property type="evidence" value="ECO:0007669"/>
    <property type="project" value="UniProtKB-KW"/>
</dbReference>
<dbReference type="EMBL" id="BFAD01000008">
    <property type="protein sequence ID" value="GBE85772.1"/>
    <property type="molecule type" value="Genomic_DNA"/>
</dbReference>
<dbReference type="OrthoDB" id="422086at2759"/>
<dbReference type="PANTHER" id="PTHR43847:SF1">
    <property type="entry name" value="BLL3993 PROTEIN"/>
    <property type="match status" value="1"/>
</dbReference>
<evidence type="ECO:0000313" key="7">
    <source>
        <dbReference type="Proteomes" id="UP000287166"/>
    </source>
</evidence>
<reference evidence="6 7" key="1">
    <citation type="journal article" date="2018" name="Sci. Rep.">
        <title>Genome sequence of the cauliflower mushroom Sparassis crispa (Hanabiratake) and its association with beneficial usage.</title>
        <authorList>
            <person name="Kiyama R."/>
            <person name="Furutani Y."/>
            <person name="Kawaguchi K."/>
            <person name="Nakanishi T."/>
        </authorList>
    </citation>
    <scope>NUCLEOTIDE SEQUENCE [LARGE SCALE GENOMIC DNA]</scope>
</reference>
<dbReference type="STRING" id="139825.A0A401GU74"/>
<protein>
    <recommendedName>
        <fullName evidence="5">Protein-S-isoprenylcysteine O-methyltransferase</fullName>
        <ecNumber evidence="5">2.1.1.100</ecNumber>
    </recommendedName>
</protein>